<protein>
    <submittedName>
        <fullName evidence="6">ParB-like partition protein</fullName>
    </submittedName>
</protein>
<dbReference type="PANTHER" id="PTHR33375:SF1">
    <property type="entry name" value="CHROMOSOME-PARTITIONING PROTEIN PARB-RELATED"/>
    <property type="match status" value="1"/>
</dbReference>
<organism evidence="6 7">
    <name type="scientific">Calderihabitans maritimus</name>
    <dbReference type="NCBI Taxonomy" id="1246530"/>
    <lineage>
        <taxon>Bacteria</taxon>
        <taxon>Bacillati</taxon>
        <taxon>Bacillota</taxon>
        <taxon>Clostridia</taxon>
        <taxon>Neomoorellales</taxon>
        <taxon>Calderihabitantaceae</taxon>
        <taxon>Calderihabitans</taxon>
    </lineage>
</organism>
<evidence type="ECO:0000256" key="1">
    <source>
        <dbReference type="ARBA" id="ARBA00004453"/>
    </source>
</evidence>
<dbReference type="GO" id="GO:0005694">
    <property type="term" value="C:chromosome"/>
    <property type="evidence" value="ECO:0007669"/>
    <property type="project" value="TreeGrafter"/>
</dbReference>
<dbReference type="InterPro" id="IPR036086">
    <property type="entry name" value="ParB/Sulfiredoxin_sf"/>
</dbReference>
<proteinExistence type="inferred from homology"/>
<dbReference type="Proteomes" id="UP000197032">
    <property type="component" value="Unassembled WGS sequence"/>
</dbReference>
<dbReference type="NCBIfam" id="TIGR00180">
    <property type="entry name" value="parB_part"/>
    <property type="match status" value="1"/>
</dbReference>
<dbReference type="InterPro" id="IPR003115">
    <property type="entry name" value="ParB_N"/>
</dbReference>
<dbReference type="SUPFAM" id="SSF110849">
    <property type="entry name" value="ParB/Sulfiredoxin"/>
    <property type="match status" value="1"/>
</dbReference>
<evidence type="ECO:0000256" key="3">
    <source>
        <dbReference type="ARBA" id="ARBA00022829"/>
    </source>
</evidence>
<accession>A0A1Z5HVU4</accession>
<name>A0A1Z5HVU4_9FIRM</name>
<comment type="similarity">
    <text evidence="2">Belongs to the ParB family.</text>
</comment>
<dbReference type="Gene3D" id="1.10.10.2830">
    <property type="match status" value="1"/>
</dbReference>
<keyword evidence="7" id="KW-1185">Reference proteome</keyword>
<dbReference type="InterPro" id="IPR004437">
    <property type="entry name" value="ParB/RepB/Spo0J"/>
</dbReference>
<dbReference type="SMART" id="SM00470">
    <property type="entry name" value="ParB"/>
    <property type="match status" value="1"/>
</dbReference>
<dbReference type="InterPro" id="IPR050336">
    <property type="entry name" value="Chromosome_partition/occlusion"/>
</dbReference>
<evidence type="ECO:0000256" key="2">
    <source>
        <dbReference type="ARBA" id="ARBA00006295"/>
    </source>
</evidence>
<dbReference type="AlphaFoldDB" id="A0A1Z5HVU4"/>
<reference evidence="7" key="1">
    <citation type="journal article" date="2017" name="Appl. Environ. Microbiol.">
        <title>Genomic analysis of Calderihabitans maritimus KKC1, a thermophilic hydrogenogenic carboxydotrophic bacterium isolated from marine sediment.</title>
        <authorList>
            <person name="Omae K."/>
            <person name="Yoneda Y."/>
            <person name="Fukuyama Y."/>
            <person name="Yoshida T."/>
            <person name="Sako Y."/>
        </authorList>
    </citation>
    <scope>NUCLEOTIDE SEQUENCE [LARGE SCALE GENOMIC DNA]</scope>
    <source>
        <strain evidence="7">KKC1</strain>
    </source>
</reference>
<evidence type="ECO:0000259" key="5">
    <source>
        <dbReference type="SMART" id="SM00470"/>
    </source>
</evidence>
<evidence type="ECO:0000313" key="6">
    <source>
        <dbReference type="EMBL" id="GAW93656.1"/>
    </source>
</evidence>
<dbReference type="GO" id="GO:0009295">
    <property type="term" value="C:nucleoid"/>
    <property type="evidence" value="ECO:0007669"/>
    <property type="project" value="UniProtKB-SubCell"/>
</dbReference>
<dbReference type="OrthoDB" id="9802051at2"/>
<dbReference type="Pfam" id="PF17762">
    <property type="entry name" value="HTH_ParB"/>
    <property type="match status" value="1"/>
</dbReference>
<comment type="subcellular location">
    <subcellularLocation>
        <location evidence="1">Cytoplasm</location>
        <location evidence="1">Nucleoid</location>
    </subcellularLocation>
</comment>
<dbReference type="EMBL" id="BDGJ01000168">
    <property type="protein sequence ID" value="GAW93656.1"/>
    <property type="molecule type" value="Genomic_DNA"/>
</dbReference>
<gene>
    <name evidence="6" type="ORF">KKC1_27840</name>
</gene>
<dbReference type="GO" id="GO:0045881">
    <property type="term" value="P:positive regulation of sporulation resulting in formation of a cellular spore"/>
    <property type="evidence" value="ECO:0007669"/>
    <property type="project" value="TreeGrafter"/>
</dbReference>
<dbReference type="RefSeq" id="WP_088554746.1">
    <property type="nucleotide sequence ID" value="NZ_BDGJ01000168.1"/>
</dbReference>
<dbReference type="Gene3D" id="3.90.1530.30">
    <property type="match status" value="1"/>
</dbReference>
<evidence type="ECO:0000313" key="7">
    <source>
        <dbReference type="Proteomes" id="UP000197032"/>
    </source>
</evidence>
<dbReference type="PANTHER" id="PTHR33375">
    <property type="entry name" value="CHROMOSOME-PARTITIONING PROTEIN PARB-RELATED"/>
    <property type="match status" value="1"/>
</dbReference>
<dbReference type="FunFam" id="1.10.10.2830:FF:000001">
    <property type="entry name" value="Chromosome partitioning protein ParB"/>
    <property type="match status" value="1"/>
</dbReference>
<sequence>MAKRGLGKGLQALIPSVPSLEGKGDRGQGEVVELKVESINPNRYQPRKEFDDAKLEELANSIKQHGIVQPVVVRPLGNGNYELVAGERRWRACCKLGMKTIPAIIKEMSDREATEAALIENVQREDLNPLEEAWAYRTLIEEFKLTQEEVARRVGKSRSFIANTLRLLSLPCSVQDMVSEGLLTAGHARALLAVEDSAVQEELANRVVAKGLSVRETEALVRKFKEQQTEKGEGRDSNRGARLDPVYRDIAERLESFLGTRVKIKQRGEQGKIEIDFYSQEDLGRIVELILPQEEF</sequence>
<dbReference type="CDD" id="cd16393">
    <property type="entry name" value="SPO0J_N"/>
    <property type="match status" value="1"/>
</dbReference>
<evidence type="ECO:0000256" key="4">
    <source>
        <dbReference type="ARBA" id="ARBA00023125"/>
    </source>
</evidence>
<dbReference type="Pfam" id="PF23552">
    <property type="entry name" value="ParB_C"/>
    <property type="match status" value="1"/>
</dbReference>
<keyword evidence="4" id="KW-0238">DNA-binding</keyword>
<feature type="domain" description="ParB-like N-terminal" evidence="5">
    <location>
        <begin position="32"/>
        <end position="122"/>
    </location>
</feature>
<dbReference type="FunFam" id="3.90.1530.30:FF:000001">
    <property type="entry name" value="Chromosome partitioning protein ParB"/>
    <property type="match status" value="1"/>
</dbReference>
<dbReference type="GO" id="GO:0003677">
    <property type="term" value="F:DNA binding"/>
    <property type="evidence" value="ECO:0007669"/>
    <property type="project" value="UniProtKB-KW"/>
</dbReference>
<comment type="caution">
    <text evidence="6">The sequence shown here is derived from an EMBL/GenBank/DDBJ whole genome shotgun (WGS) entry which is preliminary data.</text>
</comment>
<dbReference type="GO" id="GO:0007059">
    <property type="term" value="P:chromosome segregation"/>
    <property type="evidence" value="ECO:0007669"/>
    <property type="project" value="UniProtKB-KW"/>
</dbReference>
<dbReference type="InterPro" id="IPR041468">
    <property type="entry name" value="HTH_ParB/Spo0J"/>
</dbReference>
<dbReference type="Pfam" id="PF02195">
    <property type="entry name" value="ParB_N"/>
    <property type="match status" value="1"/>
</dbReference>
<dbReference type="InterPro" id="IPR057240">
    <property type="entry name" value="ParB_dimer_C"/>
</dbReference>
<keyword evidence="3" id="KW-0159">Chromosome partition</keyword>